<keyword evidence="1" id="KW-0812">Transmembrane</keyword>
<feature type="transmembrane region" description="Helical" evidence="1">
    <location>
        <begin position="203"/>
        <end position="221"/>
    </location>
</feature>
<keyword evidence="1" id="KW-1133">Transmembrane helix</keyword>
<feature type="transmembrane region" description="Helical" evidence="1">
    <location>
        <begin position="176"/>
        <end position="196"/>
    </location>
</feature>
<reference evidence="3" key="1">
    <citation type="submission" date="2020-02" db="EMBL/GenBank/DDBJ databases">
        <authorList>
            <person name="Meier V. D."/>
        </authorList>
    </citation>
    <scope>NUCLEOTIDE SEQUENCE</scope>
    <source>
        <strain evidence="3">AVDCRST_MAG05</strain>
    </source>
</reference>
<keyword evidence="1" id="KW-0472">Membrane</keyword>
<evidence type="ECO:0000259" key="2">
    <source>
        <dbReference type="Pfam" id="PF11992"/>
    </source>
</evidence>
<dbReference type="PANTHER" id="PTHR42736">
    <property type="entry name" value="PROTEIN-GLUTAMINE GAMMA-GLUTAMYLTRANSFERASE"/>
    <property type="match status" value="1"/>
</dbReference>
<dbReference type="GO" id="GO:0008233">
    <property type="term" value="F:peptidase activity"/>
    <property type="evidence" value="ECO:0007669"/>
    <property type="project" value="UniProtKB-KW"/>
</dbReference>
<feature type="non-terminal residue" evidence="3">
    <location>
        <position position="441"/>
    </location>
</feature>
<sequence>MKYWLYVAVLVTGMAFSILFTGELYMEPETGFGDLSVVSIIAGERAFLPLLLAAAVGAFVGSVGRWRFVLLVPAGALYTIIAVYGMPPLFSPDEWRTFGYRIGNDVIDAALVMYAQPVPYDLAPGIFVMVLPAVVILSAFATSATLYEGSPVLSVAVLGLTIGVLSTVAFEDGAGPFFALFLACAVGLLLSAGTIGEEGPGRAAVVAGTAVVALALLVPRLPLSDATISPGAIDWTRIGTGGTSRLDVQADVGDYLESGRDAELLRVESEEPLLWRGGTLDSFDGVRWTDTTSPAEDDGTELDPSVPVRFVRQEVDVLNAKTDVLFGGYQIVDTDRFDADRNSDSSWSVDEPFEEGTTYEVISAIPQPTAGQLRASGTDYPSSVERKFLQLPPSTPGVVAETAQKIRGGYDTSTPYDAARAVERYLIYDGGFIYNLDVSYR</sequence>
<accession>A0A6J4S5S2</accession>
<feature type="transmembrane region" description="Helical" evidence="1">
    <location>
        <begin position="122"/>
        <end position="140"/>
    </location>
</feature>
<dbReference type="InterPro" id="IPR021878">
    <property type="entry name" value="TgpA_N"/>
</dbReference>
<proteinExistence type="predicted"/>
<gene>
    <name evidence="3" type="ORF">AVDCRST_MAG05-1584</name>
</gene>
<feature type="transmembrane region" description="Helical" evidence="1">
    <location>
        <begin position="46"/>
        <end position="63"/>
    </location>
</feature>
<dbReference type="EMBL" id="CADCVM010000175">
    <property type="protein sequence ID" value="CAA9486043.1"/>
    <property type="molecule type" value="Genomic_DNA"/>
</dbReference>
<keyword evidence="3" id="KW-0378">Hydrolase</keyword>
<feature type="domain" description="Protein-glutamine gamma-glutamyltransferase TgpA N-terminal" evidence="2">
    <location>
        <begin position="39"/>
        <end position="370"/>
    </location>
</feature>
<evidence type="ECO:0000256" key="1">
    <source>
        <dbReference type="SAM" id="Phobius"/>
    </source>
</evidence>
<dbReference type="PANTHER" id="PTHR42736:SF1">
    <property type="entry name" value="PROTEIN-GLUTAMINE GAMMA-GLUTAMYLTRANSFERASE"/>
    <property type="match status" value="1"/>
</dbReference>
<dbReference type="InterPro" id="IPR052901">
    <property type="entry name" value="Bact_TGase-like"/>
</dbReference>
<feature type="transmembrane region" description="Helical" evidence="1">
    <location>
        <begin position="152"/>
        <end position="170"/>
    </location>
</feature>
<dbReference type="AlphaFoldDB" id="A0A6J4S5S2"/>
<feature type="transmembrane region" description="Helical" evidence="1">
    <location>
        <begin position="68"/>
        <end position="86"/>
    </location>
</feature>
<feature type="transmembrane region" description="Helical" evidence="1">
    <location>
        <begin position="5"/>
        <end position="26"/>
    </location>
</feature>
<organism evidence="3">
    <name type="scientific">uncultured Rubrobacteraceae bacterium</name>
    <dbReference type="NCBI Taxonomy" id="349277"/>
    <lineage>
        <taxon>Bacteria</taxon>
        <taxon>Bacillati</taxon>
        <taxon>Actinomycetota</taxon>
        <taxon>Rubrobacteria</taxon>
        <taxon>Rubrobacterales</taxon>
        <taxon>Rubrobacteraceae</taxon>
        <taxon>environmental samples</taxon>
    </lineage>
</organism>
<dbReference type="Pfam" id="PF11992">
    <property type="entry name" value="TgpA_N"/>
    <property type="match status" value="1"/>
</dbReference>
<dbReference type="GO" id="GO:0006508">
    <property type="term" value="P:proteolysis"/>
    <property type="evidence" value="ECO:0007669"/>
    <property type="project" value="UniProtKB-KW"/>
</dbReference>
<evidence type="ECO:0000313" key="3">
    <source>
        <dbReference type="EMBL" id="CAA9486043.1"/>
    </source>
</evidence>
<protein>
    <submittedName>
        <fullName evidence="3">FIG001454: Transglutaminase-like enzymes, putative cysteine proteases</fullName>
    </submittedName>
</protein>
<name>A0A6J4S5S2_9ACTN</name>
<keyword evidence="3" id="KW-0645">Protease</keyword>